<proteinExistence type="inferred from homology"/>
<keyword evidence="6" id="KW-0472">Membrane</keyword>
<organism evidence="8 9">
    <name type="scientific">Thiomicrorhabdus xiamenensis</name>
    <dbReference type="NCBI Taxonomy" id="2739063"/>
    <lineage>
        <taxon>Bacteria</taxon>
        <taxon>Pseudomonadati</taxon>
        <taxon>Pseudomonadota</taxon>
        <taxon>Gammaproteobacteria</taxon>
        <taxon>Thiotrichales</taxon>
        <taxon>Piscirickettsiaceae</taxon>
        <taxon>Thiomicrorhabdus</taxon>
    </lineage>
</organism>
<name>A0A7D4SHZ6_9GAMM</name>
<keyword evidence="2" id="KW-0645">Protease</keyword>
<evidence type="ECO:0000313" key="9">
    <source>
        <dbReference type="Proteomes" id="UP000504724"/>
    </source>
</evidence>
<accession>A0A7D4SHZ6</accession>
<comment type="similarity">
    <text evidence="1">Belongs to the peptidase C40 family.</text>
</comment>
<dbReference type="InterPro" id="IPR052062">
    <property type="entry name" value="Murein_DD/LD_carboxypeptidase"/>
</dbReference>
<dbReference type="KEGG" id="txa:HQN79_05045"/>
<keyword evidence="6" id="KW-0812">Transmembrane</keyword>
<dbReference type="GO" id="GO:0006508">
    <property type="term" value="P:proteolysis"/>
    <property type="evidence" value="ECO:0007669"/>
    <property type="project" value="UniProtKB-KW"/>
</dbReference>
<dbReference type="GO" id="GO:0008234">
    <property type="term" value="F:cysteine-type peptidase activity"/>
    <property type="evidence" value="ECO:0007669"/>
    <property type="project" value="UniProtKB-KW"/>
</dbReference>
<dbReference type="SUPFAM" id="SSF54001">
    <property type="entry name" value="Cysteine proteinases"/>
    <property type="match status" value="1"/>
</dbReference>
<evidence type="ECO:0000256" key="6">
    <source>
        <dbReference type="SAM" id="Phobius"/>
    </source>
</evidence>
<dbReference type="InterPro" id="IPR000064">
    <property type="entry name" value="NLP_P60_dom"/>
</dbReference>
<feature type="transmembrane region" description="Helical" evidence="6">
    <location>
        <begin position="24"/>
        <end position="43"/>
    </location>
</feature>
<dbReference type="AlphaFoldDB" id="A0A7D4SHZ6"/>
<evidence type="ECO:0000256" key="2">
    <source>
        <dbReference type="ARBA" id="ARBA00022670"/>
    </source>
</evidence>
<dbReference type="InterPro" id="IPR038765">
    <property type="entry name" value="Papain-like_cys_pep_sf"/>
</dbReference>
<evidence type="ECO:0000256" key="1">
    <source>
        <dbReference type="ARBA" id="ARBA00007074"/>
    </source>
</evidence>
<keyword evidence="6" id="KW-1133">Transmembrane helix</keyword>
<keyword evidence="5" id="KW-0788">Thiol protease</keyword>
<dbReference type="PANTHER" id="PTHR47360">
    <property type="entry name" value="MUREIN DD-ENDOPEPTIDASE MEPS/MUREIN LD-CARBOXYPEPTIDASE"/>
    <property type="match status" value="1"/>
</dbReference>
<keyword evidence="4" id="KW-0378">Hydrolase</keyword>
<dbReference type="Pfam" id="PF00877">
    <property type="entry name" value="NLPC_P60"/>
    <property type="match status" value="1"/>
</dbReference>
<sequence length="258" mass="28564">MLKTKVEQVKRQEFACERSGRKQISFAVGLSAVLIFSVSVISGCSSTGKTYAVGEAASDDSVSATLDSPSKAGDYSAQRSVHGEVVDLHLSAAKKATQGADRVGKQAQDKLDRLAQSFYPQSSSHLKRSPVESISESVPTRLWQHYRQWESVPYRYGGVSKSGVDCSAFVQIAFNQKFGVSVPRTTRDQMRAGAKVSISRLKVGDMIFFKTGHRTFHNGIYLGKQQFMHASSSRGVMISSIDQNYWAKRFYMARRVLE</sequence>
<dbReference type="EMBL" id="CP054020">
    <property type="protein sequence ID" value="QKI88980.1"/>
    <property type="molecule type" value="Genomic_DNA"/>
</dbReference>
<keyword evidence="3" id="KW-0732">Signal</keyword>
<gene>
    <name evidence="8" type="ORF">HQN79_05045</name>
</gene>
<protein>
    <submittedName>
        <fullName evidence="8">C40 family peptidase</fullName>
    </submittedName>
</protein>
<feature type="domain" description="NlpC/P60" evidence="7">
    <location>
        <begin position="136"/>
        <end position="257"/>
    </location>
</feature>
<evidence type="ECO:0000313" key="8">
    <source>
        <dbReference type="EMBL" id="QKI88980.1"/>
    </source>
</evidence>
<dbReference type="PANTHER" id="PTHR47360:SF1">
    <property type="entry name" value="ENDOPEPTIDASE NLPC-RELATED"/>
    <property type="match status" value="1"/>
</dbReference>
<dbReference type="Proteomes" id="UP000504724">
    <property type="component" value="Chromosome"/>
</dbReference>
<evidence type="ECO:0000256" key="3">
    <source>
        <dbReference type="ARBA" id="ARBA00022729"/>
    </source>
</evidence>
<reference evidence="8 9" key="1">
    <citation type="submission" date="2020-05" db="EMBL/GenBank/DDBJ databases">
        <title>Thiomicrorhabdus sediminis sp.nov. and Thiomicrorhabdus xiamenensis sp.nov., novel sulfur-oxidizing bacteria isolated from coastal sediment.</title>
        <authorList>
            <person name="Liu X."/>
        </authorList>
    </citation>
    <scope>NUCLEOTIDE SEQUENCE [LARGE SCALE GENOMIC DNA]</scope>
    <source>
        <strain evidence="8 9">G2</strain>
    </source>
</reference>
<keyword evidence="9" id="KW-1185">Reference proteome</keyword>
<dbReference type="PROSITE" id="PS51935">
    <property type="entry name" value="NLPC_P60"/>
    <property type="match status" value="1"/>
</dbReference>
<evidence type="ECO:0000259" key="7">
    <source>
        <dbReference type="PROSITE" id="PS51935"/>
    </source>
</evidence>
<dbReference type="Gene3D" id="3.90.1720.10">
    <property type="entry name" value="endopeptidase domain like (from Nostoc punctiforme)"/>
    <property type="match status" value="1"/>
</dbReference>
<evidence type="ECO:0000256" key="4">
    <source>
        <dbReference type="ARBA" id="ARBA00022801"/>
    </source>
</evidence>
<dbReference type="RefSeq" id="WP_173284670.1">
    <property type="nucleotide sequence ID" value="NZ_CP054020.1"/>
</dbReference>
<evidence type="ECO:0000256" key="5">
    <source>
        <dbReference type="ARBA" id="ARBA00022807"/>
    </source>
</evidence>